<dbReference type="InterPro" id="IPR020103">
    <property type="entry name" value="PsdUridine_synth_cat_dom_sf"/>
</dbReference>
<name>A0A6G8AZD5_9LACO</name>
<organism evidence="6 7">
    <name type="scientific">Weissella coleopterorum</name>
    <dbReference type="NCBI Taxonomy" id="2714949"/>
    <lineage>
        <taxon>Bacteria</taxon>
        <taxon>Bacillati</taxon>
        <taxon>Bacillota</taxon>
        <taxon>Bacilli</taxon>
        <taxon>Lactobacillales</taxon>
        <taxon>Lactobacillaceae</taxon>
        <taxon>Weissella</taxon>
    </lineage>
</organism>
<evidence type="ECO:0000256" key="3">
    <source>
        <dbReference type="PIRSR" id="PIRSR606225-1"/>
    </source>
</evidence>
<dbReference type="InterPro" id="IPR006145">
    <property type="entry name" value="PsdUridine_synth_RsuA/RluA"/>
</dbReference>
<feature type="domain" description="Pseudouridine synthase RsuA/RluA-like" evidence="5">
    <location>
        <begin position="87"/>
        <end position="238"/>
    </location>
</feature>
<evidence type="ECO:0000256" key="1">
    <source>
        <dbReference type="ARBA" id="ARBA00000073"/>
    </source>
</evidence>
<accession>A0A6G8AZD5</accession>
<dbReference type="GO" id="GO:0000455">
    <property type="term" value="P:enzyme-directed rRNA pseudouridine synthesis"/>
    <property type="evidence" value="ECO:0007669"/>
    <property type="project" value="TreeGrafter"/>
</dbReference>
<dbReference type="RefSeq" id="WP_166010031.1">
    <property type="nucleotide sequence ID" value="NZ_CP049888.1"/>
</dbReference>
<sequence length="304" mass="34411">MATFSWIKLDAGSIKIKTFLAERGVSHRMFSIIKRGGGRILLDGRPVKTMDEIKINQKITVIMPPEISNDLLPFSKQPIEVLFEDDNFLVVNKAAGVTSVPGKADRENTMVNRVKGHLQQEGADDLVPHVITRLDRFTSGVALLAKHRFAHGLLDKDLKTHAVDKCYLALVDGDLAQDYGMIDSPIGRMDGDFIRREVRTDGKSSQTEYWVLKRFGDQTLVRVQLHTGRTHQIRVHFKSIGHPLVGDEIYDGPLDRGANRQMLHAYWIKWFDPFAQFDRHFVAPLPADMKKVMDGFIPDLEGLK</sequence>
<comment type="catalytic activity">
    <reaction evidence="1 4">
        <text>a uridine in RNA = a pseudouridine in RNA</text>
        <dbReference type="Rhea" id="RHEA:48348"/>
        <dbReference type="Rhea" id="RHEA-COMP:12068"/>
        <dbReference type="Rhea" id="RHEA-COMP:12069"/>
        <dbReference type="ChEBI" id="CHEBI:65314"/>
        <dbReference type="ChEBI" id="CHEBI:65315"/>
    </reaction>
</comment>
<dbReference type="InterPro" id="IPR050188">
    <property type="entry name" value="RluA_PseudoU_synthase"/>
</dbReference>
<comment type="function">
    <text evidence="4">Responsible for synthesis of pseudouridine from uracil.</text>
</comment>
<keyword evidence="7" id="KW-1185">Reference proteome</keyword>
<dbReference type="PANTHER" id="PTHR21600">
    <property type="entry name" value="MITOCHONDRIAL RNA PSEUDOURIDINE SYNTHASE"/>
    <property type="match status" value="1"/>
</dbReference>
<reference evidence="6 7" key="1">
    <citation type="submission" date="2020-03" db="EMBL/GenBank/DDBJ databases">
        <title>Weissella sp. nov., isolated from Cybister lewisianus.</title>
        <authorList>
            <person name="Hyun D.-W."/>
            <person name="Bae J.-W."/>
        </authorList>
    </citation>
    <scope>NUCLEOTIDE SEQUENCE [LARGE SCALE GENOMIC DNA]</scope>
    <source>
        <strain evidence="6 7">HDW19</strain>
    </source>
</reference>
<dbReference type="CDD" id="cd02869">
    <property type="entry name" value="PseudoU_synth_RluA_like"/>
    <property type="match status" value="1"/>
</dbReference>
<evidence type="ECO:0000313" key="7">
    <source>
        <dbReference type="Proteomes" id="UP000500741"/>
    </source>
</evidence>
<dbReference type="GO" id="GO:0009982">
    <property type="term" value="F:pseudouridine synthase activity"/>
    <property type="evidence" value="ECO:0007669"/>
    <property type="project" value="InterPro"/>
</dbReference>
<gene>
    <name evidence="6" type="ORF">G7084_03300</name>
</gene>
<dbReference type="InterPro" id="IPR006225">
    <property type="entry name" value="PsdUridine_synth_RluC/D"/>
</dbReference>
<comment type="similarity">
    <text evidence="2 4">Belongs to the pseudouridine synthase RluA family.</text>
</comment>
<evidence type="ECO:0000256" key="4">
    <source>
        <dbReference type="RuleBase" id="RU362028"/>
    </source>
</evidence>
<feature type="active site" evidence="3">
    <location>
        <position position="135"/>
    </location>
</feature>
<evidence type="ECO:0000313" key="6">
    <source>
        <dbReference type="EMBL" id="QIL50428.1"/>
    </source>
</evidence>
<dbReference type="KEGG" id="wco:G7084_03300"/>
<dbReference type="EMBL" id="CP049888">
    <property type="protein sequence ID" value="QIL50428.1"/>
    <property type="molecule type" value="Genomic_DNA"/>
</dbReference>
<evidence type="ECO:0000259" key="5">
    <source>
        <dbReference type="Pfam" id="PF00849"/>
    </source>
</evidence>
<dbReference type="PANTHER" id="PTHR21600:SF35">
    <property type="entry name" value="PSEUDOURIDINE SYNTHASE"/>
    <property type="match status" value="1"/>
</dbReference>
<dbReference type="GO" id="GO:0003723">
    <property type="term" value="F:RNA binding"/>
    <property type="evidence" value="ECO:0007669"/>
    <property type="project" value="InterPro"/>
</dbReference>
<dbReference type="Gene3D" id="3.30.2350.10">
    <property type="entry name" value="Pseudouridine synthase"/>
    <property type="match status" value="1"/>
</dbReference>
<dbReference type="NCBIfam" id="TIGR00005">
    <property type="entry name" value="rluA_subfam"/>
    <property type="match status" value="1"/>
</dbReference>
<dbReference type="SUPFAM" id="SSF55120">
    <property type="entry name" value="Pseudouridine synthase"/>
    <property type="match status" value="1"/>
</dbReference>
<proteinExistence type="inferred from homology"/>
<keyword evidence="4" id="KW-0413">Isomerase</keyword>
<dbReference type="EC" id="5.4.99.-" evidence="4"/>
<evidence type="ECO:0000256" key="2">
    <source>
        <dbReference type="ARBA" id="ARBA00010876"/>
    </source>
</evidence>
<dbReference type="Proteomes" id="UP000500741">
    <property type="component" value="Chromosome"/>
</dbReference>
<dbReference type="AlphaFoldDB" id="A0A6G8AZD5"/>
<dbReference type="GO" id="GO:0140098">
    <property type="term" value="F:catalytic activity, acting on RNA"/>
    <property type="evidence" value="ECO:0007669"/>
    <property type="project" value="UniProtKB-ARBA"/>
</dbReference>
<protein>
    <recommendedName>
        <fullName evidence="4">Pseudouridine synthase</fullName>
        <ecNumber evidence="4">5.4.99.-</ecNumber>
    </recommendedName>
</protein>
<dbReference type="Pfam" id="PF00849">
    <property type="entry name" value="PseudoU_synth_2"/>
    <property type="match status" value="1"/>
</dbReference>